<sequence>MKFFRTLSMGRTAAFLMLAGGAGGAAAAPEEIQVYMDEMNKPGEFGLDIHNNYVLSGSREPDHSGGLVSRHTFRVTPEFSYGLSKSFELGAYVLSARGPDGETRIDGEKLRVKFIAPKAEENPFFYGANLEIGRVDHRLDENPWNGELKGIFGYKGGRWTAAMNANIDFKISGPAANPTSLEIDTKLAYKTNCGYQLGVESYNALGPFRQLGALGQQSQTLYAVIDTSIHGWDLNFGIGRGYAGATDRWVLKAIVGVPFGT</sequence>
<evidence type="ECO:0000256" key="1">
    <source>
        <dbReference type="SAM" id="SignalP"/>
    </source>
</evidence>
<gene>
    <name evidence="2" type="ORF">CAter282_1100</name>
</gene>
<feature type="chain" id="PRO_5007277136" description="Transporter" evidence="1">
    <location>
        <begin position="28"/>
        <end position="261"/>
    </location>
</feature>
<keyword evidence="3" id="KW-1185">Reference proteome</keyword>
<name>A0A127PMI7_9BURK</name>
<protein>
    <recommendedName>
        <fullName evidence="4">Transporter</fullName>
    </recommendedName>
</protein>
<dbReference type="RefSeq" id="WP_061532569.1">
    <property type="nucleotide sequence ID" value="NZ_CP013235.1"/>
</dbReference>
<dbReference type="AlphaFoldDB" id="A0A127PMI7"/>
<proteinExistence type="predicted"/>
<dbReference type="EMBL" id="CP013235">
    <property type="protein sequence ID" value="AMP08895.1"/>
    <property type="molecule type" value="Genomic_DNA"/>
</dbReference>
<dbReference type="PATRIC" id="fig|279058.17.peg.1181"/>
<reference evidence="2 3" key="1">
    <citation type="submission" date="2015-11" db="EMBL/GenBank/DDBJ databases">
        <title>Exploring the genomic traits of fungus-feeding bacterial genus Collimonas.</title>
        <authorList>
            <person name="Song C."/>
            <person name="Schmidt R."/>
            <person name="de Jager V."/>
            <person name="Krzyzanowska D."/>
            <person name="Jongedijk E."/>
            <person name="Cankar K."/>
            <person name="Beekwilder J."/>
            <person name="van Veen A."/>
            <person name="de Boer W."/>
            <person name="van Veen J.A."/>
            <person name="Garbeva P."/>
        </authorList>
    </citation>
    <scope>NUCLEOTIDE SEQUENCE [LARGE SCALE GENOMIC DNA]</scope>
    <source>
        <strain evidence="2 3">Ter282</strain>
    </source>
</reference>
<organism evidence="2 3">
    <name type="scientific">Collimonas arenae</name>
    <dbReference type="NCBI Taxonomy" id="279058"/>
    <lineage>
        <taxon>Bacteria</taxon>
        <taxon>Pseudomonadati</taxon>
        <taxon>Pseudomonadota</taxon>
        <taxon>Betaproteobacteria</taxon>
        <taxon>Burkholderiales</taxon>
        <taxon>Oxalobacteraceae</taxon>
        <taxon>Collimonas</taxon>
    </lineage>
</organism>
<evidence type="ECO:0000313" key="3">
    <source>
        <dbReference type="Proteomes" id="UP000071778"/>
    </source>
</evidence>
<dbReference type="Proteomes" id="UP000071778">
    <property type="component" value="Chromosome"/>
</dbReference>
<evidence type="ECO:0000313" key="2">
    <source>
        <dbReference type="EMBL" id="AMP08895.1"/>
    </source>
</evidence>
<feature type="signal peptide" evidence="1">
    <location>
        <begin position="1"/>
        <end position="27"/>
    </location>
</feature>
<keyword evidence="1" id="KW-0732">Signal</keyword>
<evidence type="ECO:0008006" key="4">
    <source>
        <dbReference type="Google" id="ProtNLM"/>
    </source>
</evidence>
<accession>A0A127PMI7</accession>